<dbReference type="PANTHER" id="PTHR11207">
    <property type="entry name" value="RIBONUCLEASE III"/>
    <property type="match status" value="1"/>
</dbReference>
<evidence type="ECO:0000256" key="6">
    <source>
        <dbReference type="ARBA" id="ARBA00022552"/>
    </source>
</evidence>
<keyword evidence="12 15" id="KW-0378">Hydrolase</keyword>
<dbReference type="Proteomes" id="UP000198718">
    <property type="component" value="Unassembled WGS sequence"/>
</dbReference>
<feature type="domain" description="DRBM" evidence="17">
    <location>
        <begin position="164"/>
        <end position="231"/>
    </location>
</feature>
<dbReference type="FunFam" id="3.30.160.20:FF:000003">
    <property type="entry name" value="Ribonuclease 3"/>
    <property type="match status" value="1"/>
</dbReference>
<dbReference type="CDD" id="cd00593">
    <property type="entry name" value="RIBOc"/>
    <property type="match status" value="1"/>
</dbReference>
<feature type="binding site" evidence="15">
    <location>
        <position position="50"/>
    </location>
    <ligand>
        <name>Mg(2+)</name>
        <dbReference type="ChEBI" id="CHEBI:18420"/>
    </ligand>
</feature>
<organism evidence="19 20">
    <name type="scientific">Natronincola ferrireducens</name>
    <dbReference type="NCBI Taxonomy" id="393762"/>
    <lineage>
        <taxon>Bacteria</taxon>
        <taxon>Bacillati</taxon>
        <taxon>Bacillota</taxon>
        <taxon>Clostridia</taxon>
        <taxon>Peptostreptococcales</taxon>
        <taxon>Natronincolaceae</taxon>
        <taxon>Natronincola</taxon>
    </lineage>
</organism>
<evidence type="ECO:0000256" key="2">
    <source>
        <dbReference type="ARBA" id="ARBA00004496"/>
    </source>
</evidence>
<evidence type="ECO:0000256" key="16">
    <source>
        <dbReference type="SAM" id="MobiDB-lite"/>
    </source>
</evidence>
<evidence type="ECO:0000256" key="7">
    <source>
        <dbReference type="ARBA" id="ARBA00022664"/>
    </source>
</evidence>
<dbReference type="GO" id="GO:0046872">
    <property type="term" value="F:metal ion binding"/>
    <property type="evidence" value="ECO:0007669"/>
    <property type="project" value="UniProtKB-KW"/>
</dbReference>
<keyword evidence="9 15" id="KW-0540">Nuclease</keyword>
<dbReference type="RefSeq" id="WP_208974677.1">
    <property type="nucleotide sequence ID" value="NZ_FNFP01000002.1"/>
</dbReference>
<dbReference type="Gene3D" id="3.30.160.20">
    <property type="match status" value="1"/>
</dbReference>
<dbReference type="PROSITE" id="PS00517">
    <property type="entry name" value="RNASE_3_1"/>
    <property type="match status" value="1"/>
</dbReference>
<keyword evidence="8 15" id="KW-0819">tRNA processing</keyword>
<evidence type="ECO:0000256" key="10">
    <source>
        <dbReference type="ARBA" id="ARBA00022723"/>
    </source>
</evidence>
<evidence type="ECO:0000256" key="9">
    <source>
        <dbReference type="ARBA" id="ARBA00022722"/>
    </source>
</evidence>
<dbReference type="STRING" id="393762.SAMN05660472_01299"/>
<evidence type="ECO:0000256" key="14">
    <source>
        <dbReference type="ARBA" id="ARBA00022884"/>
    </source>
</evidence>
<keyword evidence="13 15" id="KW-0460">Magnesium</keyword>
<dbReference type="SMART" id="SM00535">
    <property type="entry name" value="RIBOc"/>
    <property type="match status" value="1"/>
</dbReference>
<dbReference type="NCBIfam" id="TIGR02191">
    <property type="entry name" value="RNaseIII"/>
    <property type="match status" value="1"/>
</dbReference>
<evidence type="ECO:0000256" key="3">
    <source>
        <dbReference type="ARBA" id="ARBA00010183"/>
    </source>
</evidence>
<evidence type="ECO:0000256" key="8">
    <source>
        <dbReference type="ARBA" id="ARBA00022694"/>
    </source>
</evidence>
<dbReference type="SMART" id="SM00358">
    <property type="entry name" value="DSRM"/>
    <property type="match status" value="1"/>
</dbReference>
<dbReference type="EMBL" id="FNFP01000002">
    <property type="protein sequence ID" value="SDK44182.1"/>
    <property type="molecule type" value="Genomic_DNA"/>
</dbReference>
<feature type="region of interest" description="Disordered" evidence="16">
    <location>
        <begin position="211"/>
        <end position="231"/>
    </location>
</feature>
<dbReference type="GO" id="GO:0004525">
    <property type="term" value="F:ribonuclease III activity"/>
    <property type="evidence" value="ECO:0007669"/>
    <property type="project" value="UniProtKB-UniRule"/>
</dbReference>
<dbReference type="GO" id="GO:0019843">
    <property type="term" value="F:rRNA binding"/>
    <property type="evidence" value="ECO:0007669"/>
    <property type="project" value="UniProtKB-KW"/>
</dbReference>
<proteinExistence type="inferred from homology"/>
<dbReference type="GO" id="GO:0042802">
    <property type="term" value="F:identical protein binding"/>
    <property type="evidence" value="ECO:0007669"/>
    <property type="project" value="UniProtKB-ARBA"/>
</dbReference>
<dbReference type="EC" id="3.1.26.3" evidence="15"/>
<protein>
    <recommendedName>
        <fullName evidence="15">Ribonuclease 3</fullName>
        <ecNumber evidence="15">3.1.26.3</ecNumber>
    </recommendedName>
    <alternativeName>
        <fullName evidence="15">Ribonuclease III</fullName>
        <shortName evidence="15">RNase III</shortName>
    </alternativeName>
</protein>
<evidence type="ECO:0000256" key="12">
    <source>
        <dbReference type="ARBA" id="ARBA00022801"/>
    </source>
</evidence>
<dbReference type="InterPro" id="IPR014720">
    <property type="entry name" value="dsRBD_dom"/>
</dbReference>
<keyword evidence="6 15" id="KW-0698">rRNA processing</keyword>
<dbReference type="HAMAP" id="MF_00104">
    <property type="entry name" value="RNase_III"/>
    <property type="match status" value="1"/>
</dbReference>
<keyword evidence="20" id="KW-1185">Reference proteome</keyword>
<comment type="function">
    <text evidence="15">Digests double-stranded RNA. Involved in the processing of primary rRNA transcript to yield the immediate precursors to the large and small rRNAs (23S and 16S). Processes some mRNAs, and tRNAs when they are encoded in the rRNA operon. Processes pre-crRNA and tracrRNA of type II CRISPR loci if present in the organism.</text>
</comment>
<dbReference type="GO" id="GO:0005737">
    <property type="term" value="C:cytoplasm"/>
    <property type="evidence" value="ECO:0007669"/>
    <property type="project" value="UniProtKB-SubCell"/>
</dbReference>
<dbReference type="GO" id="GO:0010468">
    <property type="term" value="P:regulation of gene expression"/>
    <property type="evidence" value="ECO:0007669"/>
    <property type="project" value="TreeGrafter"/>
</dbReference>
<evidence type="ECO:0000256" key="4">
    <source>
        <dbReference type="ARBA" id="ARBA00011738"/>
    </source>
</evidence>
<feature type="active site" evidence="15">
    <location>
        <position position="126"/>
    </location>
</feature>
<dbReference type="SUPFAM" id="SSF54768">
    <property type="entry name" value="dsRNA-binding domain-like"/>
    <property type="match status" value="1"/>
</dbReference>
<dbReference type="AlphaFoldDB" id="A0A1G9BXJ4"/>
<feature type="binding site" evidence="15">
    <location>
        <position position="123"/>
    </location>
    <ligand>
        <name>Mg(2+)</name>
        <dbReference type="ChEBI" id="CHEBI:18420"/>
    </ligand>
</feature>
<dbReference type="InterPro" id="IPR036389">
    <property type="entry name" value="RNase_III_sf"/>
</dbReference>
<keyword evidence="11 15" id="KW-0255">Endonuclease</keyword>
<dbReference type="GO" id="GO:0006364">
    <property type="term" value="P:rRNA processing"/>
    <property type="evidence" value="ECO:0007669"/>
    <property type="project" value="UniProtKB-UniRule"/>
</dbReference>
<keyword evidence="5 15" id="KW-0963">Cytoplasm</keyword>
<evidence type="ECO:0000256" key="15">
    <source>
        <dbReference type="HAMAP-Rule" id="MF_00104"/>
    </source>
</evidence>
<evidence type="ECO:0000259" key="18">
    <source>
        <dbReference type="PROSITE" id="PS50142"/>
    </source>
</evidence>
<dbReference type="GO" id="GO:0008033">
    <property type="term" value="P:tRNA processing"/>
    <property type="evidence" value="ECO:0007669"/>
    <property type="project" value="UniProtKB-KW"/>
</dbReference>
<evidence type="ECO:0000256" key="5">
    <source>
        <dbReference type="ARBA" id="ARBA00022490"/>
    </source>
</evidence>
<evidence type="ECO:0000256" key="1">
    <source>
        <dbReference type="ARBA" id="ARBA00000109"/>
    </source>
</evidence>
<feature type="compositionally biased region" description="Basic and acidic residues" evidence="16">
    <location>
        <begin position="215"/>
        <end position="231"/>
    </location>
</feature>
<comment type="subunit">
    <text evidence="4 15">Homodimer.</text>
</comment>
<dbReference type="Pfam" id="PF00035">
    <property type="entry name" value="dsrm"/>
    <property type="match status" value="1"/>
</dbReference>
<dbReference type="InterPro" id="IPR011907">
    <property type="entry name" value="RNase_III"/>
</dbReference>
<keyword evidence="15" id="KW-0699">rRNA-binding</keyword>
<dbReference type="PANTHER" id="PTHR11207:SF0">
    <property type="entry name" value="RIBONUCLEASE 3"/>
    <property type="match status" value="1"/>
</dbReference>
<reference evidence="19 20" key="1">
    <citation type="submission" date="2016-10" db="EMBL/GenBank/DDBJ databases">
        <authorList>
            <person name="de Groot N.N."/>
        </authorList>
    </citation>
    <scope>NUCLEOTIDE SEQUENCE [LARGE SCALE GENOMIC DNA]</scope>
    <source>
        <strain evidence="19 20">DSM 18346</strain>
    </source>
</reference>
<dbReference type="InterPro" id="IPR000999">
    <property type="entry name" value="RNase_III_dom"/>
</dbReference>
<evidence type="ECO:0000313" key="19">
    <source>
        <dbReference type="EMBL" id="SDK44182.1"/>
    </source>
</evidence>
<comment type="similarity">
    <text evidence="3">Belongs to the ribonuclease III family.</text>
</comment>
<dbReference type="Gene3D" id="1.10.1520.10">
    <property type="entry name" value="Ribonuclease III domain"/>
    <property type="match status" value="1"/>
</dbReference>
<keyword evidence="7 15" id="KW-0507">mRNA processing</keyword>
<comment type="cofactor">
    <cofactor evidence="15">
        <name>Mg(2+)</name>
        <dbReference type="ChEBI" id="CHEBI:18420"/>
    </cofactor>
</comment>
<evidence type="ECO:0000256" key="11">
    <source>
        <dbReference type="ARBA" id="ARBA00022759"/>
    </source>
</evidence>
<comment type="catalytic activity">
    <reaction evidence="1 15">
        <text>Endonucleolytic cleavage to 5'-phosphomonoester.</text>
        <dbReference type="EC" id="3.1.26.3"/>
    </reaction>
</comment>
<evidence type="ECO:0000313" key="20">
    <source>
        <dbReference type="Proteomes" id="UP000198718"/>
    </source>
</evidence>
<dbReference type="GO" id="GO:0006397">
    <property type="term" value="P:mRNA processing"/>
    <property type="evidence" value="ECO:0007669"/>
    <property type="project" value="UniProtKB-UniRule"/>
</dbReference>
<dbReference type="SUPFAM" id="SSF69065">
    <property type="entry name" value="RNase III domain-like"/>
    <property type="match status" value="1"/>
</dbReference>
<name>A0A1G9BXJ4_9FIRM</name>
<dbReference type="Pfam" id="PF14622">
    <property type="entry name" value="Ribonucleas_3_3"/>
    <property type="match status" value="1"/>
</dbReference>
<dbReference type="FunFam" id="1.10.1520.10:FF:000001">
    <property type="entry name" value="Ribonuclease 3"/>
    <property type="match status" value="1"/>
</dbReference>
<dbReference type="GO" id="GO:0003725">
    <property type="term" value="F:double-stranded RNA binding"/>
    <property type="evidence" value="ECO:0007669"/>
    <property type="project" value="TreeGrafter"/>
</dbReference>
<feature type="domain" description="RNase III" evidence="18">
    <location>
        <begin position="8"/>
        <end position="137"/>
    </location>
</feature>
<keyword evidence="10 15" id="KW-0479">Metal-binding</keyword>
<dbReference type="PROSITE" id="PS50137">
    <property type="entry name" value="DS_RBD"/>
    <property type="match status" value="1"/>
</dbReference>
<sequence>MQYIEDHIKELQETLNYKFKDLELLKEALTHSSYANESKTKKAKYNERLEFLGDSILGLVVSEYIFMTYKHLPEGELTKVRANVVCEPSLAVQARGINLGKYLLLGKGEDFTGGRQRESILADAFEALIGAIYIDGGIEVTKRFILGKFLESIDLATKGSLFRDYKTLLQELLQSKTSEKITYHVVREHGPDHNKSFDVEVLIGNKVIGRGSGKSKKEAEQRAAQEAIKRG</sequence>
<comment type="subcellular location">
    <subcellularLocation>
        <location evidence="2 15">Cytoplasm</location>
    </subcellularLocation>
</comment>
<dbReference type="PROSITE" id="PS50142">
    <property type="entry name" value="RNASE_3_2"/>
    <property type="match status" value="1"/>
</dbReference>
<feature type="active site" evidence="15">
    <location>
        <position position="54"/>
    </location>
</feature>
<evidence type="ECO:0000256" key="13">
    <source>
        <dbReference type="ARBA" id="ARBA00022842"/>
    </source>
</evidence>
<feature type="binding site" evidence="15">
    <location>
        <position position="126"/>
    </location>
    <ligand>
        <name>Mg(2+)</name>
        <dbReference type="ChEBI" id="CHEBI:18420"/>
    </ligand>
</feature>
<dbReference type="CDD" id="cd10845">
    <property type="entry name" value="DSRM_RNAse_III_family"/>
    <property type="match status" value="1"/>
</dbReference>
<accession>A0A1G9BXJ4</accession>
<gene>
    <name evidence="15" type="primary">rnc</name>
    <name evidence="19" type="ORF">SAMN05660472_01299</name>
</gene>
<keyword evidence="14 15" id="KW-0694">RNA-binding</keyword>
<evidence type="ECO:0000259" key="17">
    <source>
        <dbReference type="PROSITE" id="PS50137"/>
    </source>
</evidence>